<comment type="caution">
    <text evidence="3">The sequence shown here is derived from an EMBL/GenBank/DDBJ whole genome shotgun (WGS) entry which is preliminary data.</text>
</comment>
<dbReference type="EMBL" id="JBJQND010000002">
    <property type="protein sequence ID" value="KAL3886569.1"/>
    <property type="molecule type" value="Genomic_DNA"/>
</dbReference>
<feature type="signal peptide" evidence="2">
    <location>
        <begin position="1"/>
        <end position="19"/>
    </location>
</feature>
<evidence type="ECO:0000256" key="1">
    <source>
        <dbReference type="SAM" id="Coils"/>
    </source>
</evidence>
<accession>A0ABD3XJZ4</accession>
<protein>
    <submittedName>
        <fullName evidence="3">Uncharacterized protein</fullName>
    </submittedName>
</protein>
<reference evidence="3 4" key="1">
    <citation type="submission" date="2024-11" db="EMBL/GenBank/DDBJ databases">
        <title>Chromosome-level genome assembly of the freshwater bivalve Anodonta woodiana.</title>
        <authorList>
            <person name="Chen X."/>
        </authorList>
    </citation>
    <scope>NUCLEOTIDE SEQUENCE [LARGE SCALE GENOMIC DNA]</scope>
    <source>
        <strain evidence="3">MN2024</strain>
        <tissue evidence="3">Gills</tissue>
    </source>
</reference>
<keyword evidence="4" id="KW-1185">Reference proteome</keyword>
<sequence>MKSLIFVFTLVQAVVYLSAAVEKLNYDHLDSGIISVLLKKIRHLEERDREFDIKLKQIDVLRERLDKAQGRVLNMQDLEHRLQQAKEQMQVLVNHVNNKKVIKSATLKVVDTNGTHDTISINSSSHIWFQRAVSNIESRQTEMGRTITELVSFKNRIQTILF</sequence>
<feature type="chain" id="PRO_5044855304" evidence="2">
    <location>
        <begin position="20"/>
        <end position="162"/>
    </location>
</feature>
<feature type="coiled-coil region" evidence="1">
    <location>
        <begin position="58"/>
        <end position="95"/>
    </location>
</feature>
<proteinExistence type="predicted"/>
<evidence type="ECO:0000256" key="2">
    <source>
        <dbReference type="SAM" id="SignalP"/>
    </source>
</evidence>
<keyword evidence="1" id="KW-0175">Coiled coil</keyword>
<gene>
    <name evidence="3" type="ORF">ACJMK2_026554</name>
</gene>
<dbReference type="AlphaFoldDB" id="A0ABD3XJZ4"/>
<name>A0ABD3XJZ4_SINWO</name>
<evidence type="ECO:0000313" key="4">
    <source>
        <dbReference type="Proteomes" id="UP001634394"/>
    </source>
</evidence>
<dbReference type="Proteomes" id="UP001634394">
    <property type="component" value="Unassembled WGS sequence"/>
</dbReference>
<organism evidence="3 4">
    <name type="scientific">Sinanodonta woodiana</name>
    <name type="common">Chinese pond mussel</name>
    <name type="synonym">Anodonta woodiana</name>
    <dbReference type="NCBI Taxonomy" id="1069815"/>
    <lineage>
        <taxon>Eukaryota</taxon>
        <taxon>Metazoa</taxon>
        <taxon>Spiralia</taxon>
        <taxon>Lophotrochozoa</taxon>
        <taxon>Mollusca</taxon>
        <taxon>Bivalvia</taxon>
        <taxon>Autobranchia</taxon>
        <taxon>Heteroconchia</taxon>
        <taxon>Palaeoheterodonta</taxon>
        <taxon>Unionida</taxon>
        <taxon>Unionoidea</taxon>
        <taxon>Unionidae</taxon>
        <taxon>Unioninae</taxon>
        <taxon>Sinanodonta</taxon>
    </lineage>
</organism>
<evidence type="ECO:0000313" key="3">
    <source>
        <dbReference type="EMBL" id="KAL3886569.1"/>
    </source>
</evidence>
<keyword evidence="2" id="KW-0732">Signal</keyword>